<dbReference type="Pfam" id="PF01408">
    <property type="entry name" value="GFO_IDH_MocA"/>
    <property type="match status" value="1"/>
</dbReference>
<sequence>MLLYFNTMNQSNLLRSRRNFLKLGSCAFISASLRGQQILGANSRLRLAIVGCGIRGNEHLKMFHKLPDVEIVAICDPDTARMDGMMARFNKKRPSEETLKVDHIQDYRKLYERMDIDAVVIASPNYWHALHAIQAMQAGKHVYLEKPVSFTPWESAQLEAAERKYSKVIAAGYQNRSSTGPRAGIKYVQDGNLGKIRKVRSICYRNRDSIGKLTEPLKIPDTVDYDLWLGPAKQHTLMRPQFHYDWHWDFHTGSGDIGNQGVHEIDLVCWLLGDPELPRKIQTFGNRFAWDDAGDTPNMITSWFQMGGADVIIEVNDMRLSPDRNVSPHFMGTRVGIVAECEKGYLKGGRFGMMAVEPDGKTVIKKFPGDGGETHPRNFVDAVKASDSSLLRSSIRSANASACLAHFSNISHRVGELAGSNSLKEFLSSNHDLSKILSSQDEQLTAWGIPEPEYFVGQSLQIDPTLRTIEGPWVDESLTGPHYRKGFELKPVV</sequence>
<dbReference type="Gene3D" id="3.40.50.720">
    <property type="entry name" value="NAD(P)-binding Rossmann-like Domain"/>
    <property type="match status" value="1"/>
</dbReference>
<dbReference type="Pfam" id="PF19051">
    <property type="entry name" value="GFO_IDH_MocA_C2"/>
    <property type="match status" value="1"/>
</dbReference>
<accession>A0A317ZJI6</accession>
<evidence type="ECO:0008006" key="5">
    <source>
        <dbReference type="Google" id="ProtNLM"/>
    </source>
</evidence>
<comment type="caution">
    <text evidence="3">The sequence shown here is derived from an EMBL/GenBank/DDBJ whole genome shotgun (WGS) entry which is preliminary data.</text>
</comment>
<dbReference type="EMBL" id="QHJQ01000001">
    <property type="protein sequence ID" value="PXA05756.1"/>
    <property type="molecule type" value="Genomic_DNA"/>
</dbReference>
<dbReference type="Proteomes" id="UP000247099">
    <property type="component" value="Unassembled WGS sequence"/>
</dbReference>
<dbReference type="InterPro" id="IPR050463">
    <property type="entry name" value="Gfo/Idh/MocA_oxidrdct_glycsds"/>
</dbReference>
<evidence type="ECO:0000259" key="2">
    <source>
        <dbReference type="Pfam" id="PF19051"/>
    </source>
</evidence>
<keyword evidence="4" id="KW-1185">Reference proteome</keyword>
<dbReference type="Gene3D" id="3.30.360.10">
    <property type="entry name" value="Dihydrodipicolinate Reductase, domain 2"/>
    <property type="match status" value="1"/>
</dbReference>
<dbReference type="InterPro" id="IPR043906">
    <property type="entry name" value="Gfo/Idh/MocA_OxRdtase_bact_C"/>
</dbReference>
<dbReference type="SUPFAM" id="SSF51735">
    <property type="entry name" value="NAD(P)-binding Rossmann-fold domains"/>
    <property type="match status" value="1"/>
</dbReference>
<dbReference type="PANTHER" id="PTHR43818">
    <property type="entry name" value="BCDNA.GH03377"/>
    <property type="match status" value="1"/>
</dbReference>
<dbReference type="PANTHER" id="PTHR43818:SF5">
    <property type="entry name" value="OXIDOREDUCTASE FAMILY PROTEIN"/>
    <property type="match status" value="1"/>
</dbReference>
<reference evidence="3 4" key="1">
    <citation type="submission" date="2018-05" db="EMBL/GenBank/DDBJ databases">
        <title>Coraliomargarita sinensis sp. nov., isolated from a marine solar saltern.</title>
        <authorList>
            <person name="Zhou L.Y."/>
        </authorList>
    </citation>
    <scope>NUCLEOTIDE SEQUENCE [LARGE SCALE GENOMIC DNA]</scope>
    <source>
        <strain evidence="3 4">WN38</strain>
    </source>
</reference>
<dbReference type="InterPro" id="IPR000683">
    <property type="entry name" value="Gfo/Idh/MocA-like_OxRdtase_N"/>
</dbReference>
<dbReference type="AlphaFoldDB" id="A0A317ZJI6"/>
<dbReference type="SUPFAM" id="SSF55347">
    <property type="entry name" value="Glyceraldehyde-3-phosphate dehydrogenase-like, C-terminal domain"/>
    <property type="match status" value="1"/>
</dbReference>
<proteinExistence type="predicted"/>
<dbReference type="GO" id="GO:0000166">
    <property type="term" value="F:nucleotide binding"/>
    <property type="evidence" value="ECO:0007669"/>
    <property type="project" value="InterPro"/>
</dbReference>
<dbReference type="InParanoid" id="A0A317ZJI6"/>
<evidence type="ECO:0000313" key="4">
    <source>
        <dbReference type="Proteomes" id="UP000247099"/>
    </source>
</evidence>
<gene>
    <name evidence="3" type="ORF">DDZ13_02490</name>
</gene>
<organism evidence="3 4">
    <name type="scientific">Coraliomargarita sinensis</name>
    <dbReference type="NCBI Taxonomy" id="2174842"/>
    <lineage>
        <taxon>Bacteria</taxon>
        <taxon>Pseudomonadati</taxon>
        <taxon>Verrucomicrobiota</taxon>
        <taxon>Opitutia</taxon>
        <taxon>Puniceicoccales</taxon>
        <taxon>Coraliomargaritaceae</taxon>
        <taxon>Coraliomargarita</taxon>
    </lineage>
</organism>
<evidence type="ECO:0000259" key="1">
    <source>
        <dbReference type="Pfam" id="PF01408"/>
    </source>
</evidence>
<dbReference type="InterPro" id="IPR036291">
    <property type="entry name" value="NAD(P)-bd_dom_sf"/>
</dbReference>
<evidence type="ECO:0000313" key="3">
    <source>
        <dbReference type="EMBL" id="PXA05756.1"/>
    </source>
</evidence>
<protein>
    <recommendedName>
        <fullName evidence="5">Dehydrogenase</fullName>
    </recommendedName>
</protein>
<feature type="domain" description="Gfo/Idh/MocA-like oxidoreductase bacterial type C-terminal" evidence="2">
    <location>
        <begin position="215"/>
        <end position="317"/>
    </location>
</feature>
<name>A0A317ZJI6_9BACT</name>
<feature type="domain" description="Gfo/Idh/MocA-like oxidoreductase N-terminal" evidence="1">
    <location>
        <begin position="46"/>
        <end position="173"/>
    </location>
</feature>